<keyword evidence="1" id="KW-0805">Transcription regulation</keyword>
<dbReference type="PROSITE" id="PS50977">
    <property type="entry name" value="HTH_TETR_2"/>
    <property type="match status" value="1"/>
</dbReference>
<dbReference type="InterPro" id="IPR009057">
    <property type="entry name" value="Homeodomain-like_sf"/>
</dbReference>
<evidence type="ECO:0000256" key="3">
    <source>
        <dbReference type="ARBA" id="ARBA00023163"/>
    </source>
</evidence>
<sequence length="262" mass="28510">MVRNEDTVPMRRPDPDSPEARGSSAAVLPAGPPGTGRAPLDRRRILGAAVEFIDRNGLAALTMRRLGASLGVEAMALYRYVPGREQLLDGVVETVVDELYGDPDVHLRAAGGWQDFLQRLAHGVRRIALAHPEVFPLVATRPPAAPWVRPPLRSLRWVESLLTALVDSGFTAEAAVAAYRAYSSFLLGHLLLEVSQKGVQISPEDAPEGVPDTGTDLSQYPLVVELEELLSRDESAAEFEEALENLLGRLETVRREGRVPGE</sequence>
<evidence type="ECO:0000256" key="5">
    <source>
        <dbReference type="SAM" id="MobiDB-lite"/>
    </source>
</evidence>
<dbReference type="SUPFAM" id="SSF48498">
    <property type="entry name" value="Tetracyclin repressor-like, C-terminal domain"/>
    <property type="match status" value="1"/>
</dbReference>
<dbReference type="EMBL" id="FXTJ01000003">
    <property type="protein sequence ID" value="SMO68605.1"/>
    <property type="molecule type" value="Genomic_DNA"/>
</dbReference>
<dbReference type="RefSeq" id="WP_246065918.1">
    <property type="nucleotide sequence ID" value="NZ_FXTJ01000003.1"/>
</dbReference>
<dbReference type="PANTHER" id="PTHR30055:SF151">
    <property type="entry name" value="TRANSCRIPTIONAL REGULATORY PROTEIN"/>
    <property type="match status" value="1"/>
</dbReference>
<feature type="region of interest" description="Disordered" evidence="5">
    <location>
        <begin position="1"/>
        <end position="38"/>
    </location>
</feature>
<dbReference type="GO" id="GO:0045892">
    <property type="term" value="P:negative regulation of DNA-templated transcription"/>
    <property type="evidence" value="ECO:0007669"/>
    <property type="project" value="InterPro"/>
</dbReference>
<dbReference type="GO" id="GO:0003700">
    <property type="term" value="F:DNA-binding transcription factor activity"/>
    <property type="evidence" value="ECO:0007669"/>
    <property type="project" value="TreeGrafter"/>
</dbReference>
<evidence type="ECO:0000313" key="7">
    <source>
        <dbReference type="EMBL" id="SMO68605.1"/>
    </source>
</evidence>
<dbReference type="Gene3D" id="1.10.357.10">
    <property type="entry name" value="Tetracycline Repressor, domain 2"/>
    <property type="match status" value="1"/>
</dbReference>
<dbReference type="SUPFAM" id="SSF46689">
    <property type="entry name" value="Homeodomain-like"/>
    <property type="match status" value="1"/>
</dbReference>
<dbReference type="AlphaFoldDB" id="A0A521DAE8"/>
<keyword evidence="8" id="KW-1185">Reference proteome</keyword>
<gene>
    <name evidence="7" type="ORF">SAMN06273567_10336</name>
</gene>
<dbReference type="Pfam" id="PF00440">
    <property type="entry name" value="TetR_N"/>
    <property type="match status" value="1"/>
</dbReference>
<dbReference type="InterPro" id="IPR004111">
    <property type="entry name" value="Repressor_TetR_C"/>
</dbReference>
<dbReference type="GO" id="GO:0000976">
    <property type="term" value="F:transcription cis-regulatory region binding"/>
    <property type="evidence" value="ECO:0007669"/>
    <property type="project" value="TreeGrafter"/>
</dbReference>
<dbReference type="InterPro" id="IPR001647">
    <property type="entry name" value="HTH_TetR"/>
</dbReference>
<protein>
    <submittedName>
        <fullName evidence="7">Transcriptional regulator, TetR family</fullName>
    </submittedName>
</protein>
<name>A0A521DAE8_9ACTN</name>
<evidence type="ECO:0000256" key="4">
    <source>
        <dbReference type="PROSITE-ProRule" id="PRU00335"/>
    </source>
</evidence>
<feature type="compositionally biased region" description="Basic and acidic residues" evidence="5">
    <location>
        <begin position="1"/>
        <end position="19"/>
    </location>
</feature>
<keyword evidence="2 4" id="KW-0238">DNA-binding</keyword>
<proteinExistence type="predicted"/>
<dbReference type="InterPro" id="IPR050109">
    <property type="entry name" value="HTH-type_TetR-like_transc_reg"/>
</dbReference>
<dbReference type="Gene3D" id="1.10.10.60">
    <property type="entry name" value="Homeodomain-like"/>
    <property type="match status" value="1"/>
</dbReference>
<dbReference type="Pfam" id="PF02909">
    <property type="entry name" value="TetR_C_1"/>
    <property type="match status" value="1"/>
</dbReference>
<dbReference type="Proteomes" id="UP000317484">
    <property type="component" value="Unassembled WGS sequence"/>
</dbReference>
<evidence type="ECO:0000256" key="1">
    <source>
        <dbReference type="ARBA" id="ARBA00023015"/>
    </source>
</evidence>
<feature type="DNA-binding region" description="H-T-H motif" evidence="4">
    <location>
        <begin position="62"/>
        <end position="81"/>
    </location>
</feature>
<organism evidence="7 8">
    <name type="scientific">Geodermatophilus aquaeductus</name>
    <dbReference type="NCBI Taxonomy" id="1564161"/>
    <lineage>
        <taxon>Bacteria</taxon>
        <taxon>Bacillati</taxon>
        <taxon>Actinomycetota</taxon>
        <taxon>Actinomycetes</taxon>
        <taxon>Geodermatophilales</taxon>
        <taxon>Geodermatophilaceae</taxon>
        <taxon>Geodermatophilus</taxon>
    </lineage>
</organism>
<evidence type="ECO:0000313" key="8">
    <source>
        <dbReference type="Proteomes" id="UP000317484"/>
    </source>
</evidence>
<accession>A0A521DAE8</accession>
<reference evidence="7 8" key="1">
    <citation type="submission" date="2017-05" db="EMBL/GenBank/DDBJ databases">
        <authorList>
            <person name="Varghese N."/>
            <person name="Submissions S."/>
        </authorList>
    </citation>
    <scope>NUCLEOTIDE SEQUENCE [LARGE SCALE GENOMIC DNA]</scope>
    <source>
        <strain evidence="7 8">DSM 46834</strain>
    </source>
</reference>
<evidence type="ECO:0000259" key="6">
    <source>
        <dbReference type="PROSITE" id="PS50977"/>
    </source>
</evidence>
<evidence type="ECO:0000256" key="2">
    <source>
        <dbReference type="ARBA" id="ARBA00023125"/>
    </source>
</evidence>
<keyword evidence="3" id="KW-0804">Transcription</keyword>
<feature type="domain" description="HTH tetR-type" evidence="6">
    <location>
        <begin position="39"/>
        <end position="99"/>
    </location>
</feature>
<dbReference type="PANTHER" id="PTHR30055">
    <property type="entry name" value="HTH-TYPE TRANSCRIPTIONAL REGULATOR RUTR"/>
    <property type="match status" value="1"/>
</dbReference>
<dbReference type="InterPro" id="IPR036271">
    <property type="entry name" value="Tet_transcr_reg_TetR-rel_C_sf"/>
</dbReference>